<evidence type="ECO:0000259" key="1">
    <source>
        <dbReference type="PROSITE" id="PS51186"/>
    </source>
</evidence>
<organism evidence="2 3">
    <name type="scientific">Tumebacillus lipolyticus</name>
    <dbReference type="NCBI Taxonomy" id="1280370"/>
    <lineage>
        <taxon>Bacteria</taxon>
        <taxon>Bacillati</taxon>
        <taxon>Bacillota</taxon>
        <taxon>Bacilli</taxon>
        <taxon>Bacillales</taxon>
        <taxon>Alicyclobacillaceae</taxon>
        <taxon>Tumebacillus</taxon>
    </lineage>
</organism>
<gene>
    <name evidence="2" type="ORF">ACFSOY_03660</name>
</gene>
<dbReference type="InterPro" id="IPR016181">
    <property type="entry name" value="Acyl_CoA_acyltransferase"/>
</dbReference>
<proteinExistence type="predicted"/>
<keyword evidence="2" id="KW-0808">Transferase</keyword>
<feature type="domain" description="N-acetyltransferase" evidence="1">
    <location>
        <begin position="4"/>
        <end position="142"/>
    </location>
</feature>
<comment type="caution">
    <text evidence="2">The sequence shown here is derived from an EMBL/GenBank/DDBJ whole genome shotgun (WGS) entry which is preliminary data.</text>
</comment>
<protein>
    <submittedName>
        <fullName evidence="2">GNAT family N-acetyltransferase</fullName>
        <ecNumber evidence="2">2.3.-.-</ecNumber>
    </submittedName>
</protein>
<dbReference type="SUPFAM" id="SSF55729">
    <property type="entry name" value="Acyl-CoA N-acyltransferases (Nat)"/>
    <property type="match status" value="1"/>
</dbReference>
<dbReference type="GO" id="GO:0016746">
    <property type="term" value="F:acyltransferase activity"/>
    <property type="evidence" value="ECO:0007669"/>
    <property type="project" value="UniProtKB-KW"/>
</dbReference>
<dbReference type="InterPro" id="IPR000182">
    <property type="entry name" value="GNAT_dom"/>
</dbReference>
<dbReference type="CDD" id="cd04301">
    <property type="entry name" value="NAT_SF"/>
    <property type="match status" value="1"/>
</dbReference>
<keyword evidence="2" id="KW-0012">Acyltransferase</keyword>
<name>A0ABW4ZTZ4_9BACL</name>
<dbReference type="Pfam" id="PF00583">
    <property type="entry name" value="Acetyltransf_1"/>
    <property type="match status" value="1"/>
</dbReference>
<dbReference type="Gene3D" id="3.40.630.30">
    <property type="match status" value="1"/>
</dbReference>
<keyword evidence="3" id="KW-1185">Reference proteome</keyword>
<dbReference type="EMBL" id="JBHUIO010000002">
    <property type="protein sequence ID" value="MFD2169114.1"/>
    <property type="molecule type" value="Genomic_DNA"/>
</dbReference>
<sequence length="293" mass="32834">MDRVTFRQGARADWKGMSELFTKRPVKERLARMKRRYEKEPEGWYVAEQSGRIIGCCQAVFPRPADCWLQWMRIGKQAQGGGIGGSFVDYIERQVIARGAEAVRLNTMITNRVVHSMMGGSRGFTEWARWTRFTDLPRRRIKGKSGLRSVRHAEDAAEVIDWLEGQVGYRASFAAVTCPHDFQKTVSLDRALLKELIGSRERAGCVIAEKGDQIEAVALYRGNGRELRILQLVAASNAGGVAAVGRALQEAKQVERMSIQLAGASQELLGAIQRSFVGPKGKQHDFYVFGKRF</sequence>
<evidence type="ECO:0000313" key="2">
    <source>
        <dbReference type="EMBL" id="MFD2169114.1"/>
    </source>
</evidence>
<reference evidence="3" key="1">
    <citation type="journal article" date="2019" name="Int. J. Syst. Evol. Microbiol.">
        <title>The Global Catalogue of Microorganisms (GCM) 10K type strain sequencing project: providing services to taxonomists for standard genome sequencing and annotation.</title>
        <authorList>
            <consortium name="The Broad Institute Genomics Platform"/>
            <consortium name="The Broad Institute Genome Sequencing Center for Infectious Disease"/>
            <person name="Wu L."/>
            <person name="Ma J."/>
        </authorList>
    </citation>
    <scope>NUCLEOTIDE SEQUENCE [LARGE SCALE GENOMIC DNA]</scope>
    <source>
        <strain evidence="3">CGMCC 1.13574</strain>
    </source>
</reference>
<dbReference type="RefSeq" id="WP_386044164.1">
    <property type="nucleotide sequence ID" value="NZ_JBHUIO010000002.1"/>
</dbReference>
<dbReference type="PROSITE" id="PS51186">
    <property type="entry name" value="GNAT"/>
    <property type="match status" value="1"/>
</dbReference>
<dbReference type="EC" id="2.3.-.-" evidence="2"/>
<evidence type="ECO:0000313" key="3">
    <source>
        <dbReference type="Proteomes" id="UP001597343"/>
    </source>
</evidence>
<dbReference type="Proteomes" id="UP001597343">
    <property type="component" value="Unassembled WGS sequence"/>
</dbReference>
<accession>A0ABW4ZTZ4</accession>